<dbReference type="InterPro" id="IPR013766">
    <property type="entry name" value="Thioredoxin_domain"/>
</dbReference>
<evidence type="ECO:0000256" key="1">
    <source>
        <dbReference type="ARBA" id="ARBA00004196"/>
    </source>
</evidence>
<evidence type="ECO:0000259" key="5">
    <source>
        <dbReference type="PROSITE" id="PS51352"/>
    </source>
</evidence>
<organism evidence="6 7">
    <name type="scientific">Tenacibaculum skagerrakense</name>
    <dbReference type="NCBI Taxonomy" id="186571"/>
    <lineage>
        <taxon>Bacteria</taxon>
        <taxon>Pseudomonadati</taxon>
        <taxon>Bacteroidota</taxon>
        <taxon>Flavobacteriia</taxon>
        <taxon>Flavobacteriales</taxon>
        <taxon>Flavobacteriaceae</taxon>
        <taxon>Tenacibaculum</taxon>
    </lineage>
</organism>
<dbReference type="GO" id="GO:0017004">
    <property type="term" value="P:cytochrome complex assembly"/>
    <property type="evidence" value="ECO:0007669"/>
    <property type="project" value="UniProtKB-KW"/>
</dbReference>
<dbReference type="CDD" id="cd02966">
    <property type="entry name" value="TlpA_like_family"/>
    <property type="match status" value="1"/>
</dbReference>
<comment type="caution">
    <text evidence="6">The sequence shown here is derived from an EMBL/GenBank/DDBJ whole genome shotgun (WGS) entry which is preliminary data.</text>
</comment>
<proteinExistence type="predicted"/>
<dbReference type="GO" id="GO:0016491">
    <property type="term" value="F:oxidoreductase activity"/>
    <property type="evidence" value="ECO:0007669"/>
    <property type="project" value="InterPro"/>
</dbReference>
<keyword evidence="4" id="KW-0676">Redox-active center</keyword>
<keyword evidence="3" id="KW-1015">Disulfide bond</keyword>
<keyword evidence="2" id="KW-0201">Cytochrome c-type biogenesis</keyword>
<reference evidence="6 7" key="1">
    <citation type="submission" date="2019-03" db="EMBL/GenBank/DDBJ databases">
        <title>Genomic Encyclopedia of Type Strains, Phase IV (KMG-IV): sequencing the most valuable type-strain genomes for metagenomic binning, comparative biology and taxonomic classification.</title>
        <authorList>
            <person name="Goeker M."/>
        </authorList>
    </citation>
    <scope>NUCLEOTIDE SEQUENCE [LARGE SCALE GENOMIC DNA]</scope>
    <source>
        <strain evidence="6 7">DSM 14836</strain>
    </source>
</reference>
<name>A0A4V2SMN4_9FLAO</name>
<dbReference type="InterPro" id="IPR017937">
    <property type="entry name" value="Thioredoxin_CS"/>
</dbReference>
<dbReference type="GO" id="GO:0030313">
    <property type="term" value="C:cell envelope"/>
    <property type="evidence" value="ECO:0007669"/>
    <property type="project" value="UniProtKB-SubCell"/>
</dbReference>
<dbReference type="Pfam" id="PF08534">
    <property type="entry name" value="Redoxin"/>
    <property type="match status" value="1"/>
</dbReference>
<evidence type="ECO:0000256" key="4">
    <source>
        <dbReference type="ARBA" id="ARBA00023284"/>
    </source>
</evidence>
<dbReference type="SUPFAM" id="SSF52833">
    <property type="entry name" value="Thioredoxin-like"/>
    <property type="match status" value="1"/>
</dbReference>
<evidence type="ECO:0000313" key="7">
    <source>
        <dbReference type="Proteomes" id="UP000294564"/>
    </source>
</evidence>
<keyword evidence="6" id="KW-0413">Isomerase</keyword>
<dbReference type="AlphaFoldDB" id="A0A4V2SMN4"/>
<keyword evidence="7" id="KW-1185">Reference proteome</keyword>
<dbReference type="GO" id="GO:0016853">
    <property type="term" value="F:isomerase activity"/>
    <property type="evidence" value="ECO:0007669"/>
    <property type="project" value="UniProtKB-KW"/>
</dbReference>
<dbReference type="InterPro" id="IPR013740">
    <property type="entry name" value="Redoxin"/>
</dbReference>
<protein>
    <submittedName>
        <fullName evidence="6">Thiol-disulfide isomerase/thioredoxin</fullName>
    </submittedName>
</protein>
<evidence type="ECO:0000256" key="3">
    <source>
        <dbReference type="ARBA" id="ARBA00023157"/>
    </source>
</evidence>
<comment type="subcellular location">
    <subcellularLocation>
        <location evidence="1">Cell envelope</location>
    </subcellularLocation>
</comment>
<accession>A0A4V2SMN4</accession>
<gene>
    <name evidence="6" type="ORF">EV195_10135</name>
</gene>
<dbReference type="RefSeq" id="WP_132791191.1">
    <property type="nucleotide sequence ID" value="NZ_SLXM01000001.1"/>
</dbReference>
<evidence type="ECO:0000313" key="6">
    <source>
        <dbReference type="EMBL" id="TCP27876.1"/>
    </source>
</evidence>
<dbReference type="Gene3D" id="3.40.30.10">
    <property type="entry name" value="Glutaredoxin"/>
    <property type="match status" value="1"/>
</dbReference>
<feature type="domain" description="Thioredoxin" evidence="5">
    <location>
        <begin position="301"/>
        <end position="444"/>
    </location>
</feature>
<dbReference type="PROSITE" id="PS51352">
    <property type="entry name" value="THIOREDOXIN_2"/>
    <property type="match status" value="1"/>
</dbReference>
<dbReference type="Proteomes" id="UP000294564">
    <property type="component" value="Unassembled WGS sequence"/>
</dbReference>
<dbReference type="PANTHER" id="PTHR42852">
    <property type="entry name" value="THIOL:DISULFIDE INTERCHANGE PROTEIN DSBE"/>
    <property type="match status" value="1"/>
</dbReference>
<sequence length="444" mass="51616">MKKISIALLSVVAFTTSISAQKIKGIVKNASSETKFSLRTIGERTIKEFSIENGGFEVDNLNLKEGFYLIRKDNSTEHVYLKPSDELVISFDAQKFNETLSYKGEGSEANNYLVAKGKLQLERKKDTDKFYEGDENDYKKKILAIDKEIKDLLAEVTSESFKKEEEKNLRYGYLFDIYNYPNMMKFNFGKKVTVSESFFSELEGINFDNTENYLKYPYYKYLAGTKWKKQVEKADSFEEMSNIIQTIRSKQIFVDVIINSFYRIADTPEKSKMHFKLIKKFVPNQEFIKKAKEEYEKVKSTSNGKKSPNFKFKDRNEKLVELVNFKGKYVLIDIWATWCVPCLKQVPYLKKLEKKYHDKNIVFVGISVDDKDEYKLWKETLDKKKMGGIQLFADKSFESDFVDAFGVASIPRFILISPEGTIVESHFSKPSHKITEDKLDALLK</sequence>
<dbReference type="InterPro" id="IPR050553">
    <property type="entry name" value="Thioredoxin_ResA/DsbE_sf"/>
</dbReference>
<dbReference type="EMBL" id="SLXM01000001">
    <property type="protein sequence ID" value="TCP27876.1"/>
    <property type="molecule type" value="Genomic_DNA"/>
</dbReference>
<dbReference type="InterPro" id="IPR036249">
    <property type="entry name" value="Thioredoxin-like_sf"/>
</dbReference>
<dbReference type="OrthoDB" id="743079at2"/>
<dbReference type="PROSITE" id="PS00194">
    <property type="entry name" value="THIOREDOXIN_1"/>
    <property type="match status" value="1"/>
</dbReference>
<dbReference type="PANTHER" id="PTHR42852:SF6">
    <property type="entry name" value="THIOL:DISULFIDE INTERCHANGE PROTEIN DSBE"/>
    <property type="match status" value="1"/>
</dbReference>
<evidence type="ECO:0000256" key="2">
    <source>
        <dbReference type="ARBA" id="ARBA00022748"/>
    </source>
</evidence>